<dbReference type="EnsemblMetazoa" id="XM_022810996">
    <property type="protein sequence ID" value="XP_022666731"/>
    <property type="gene ID" value="LOC111252696"/>
</dbReference>
<dbReference type="GeneID" id="111252696"/>
<dbReference type="PANTHER" id="PTHR13347:SF1">
    <property type="entry name" value="HEAT REPEAT-CONTAINING PROTEIN 3"/>
    <property type="match status" value="1"/>
</dbReference>
<evidence type="ECO:0000313" key="3">
    <source>
        <dbReference type="EnsemblMetazoa" id="XP_022666731"/>
    </source>
</evidence>
<dbReference type="AlphaFoldDB" id="A0A7M7MCR3"/>
<dbReference type="RefSeq" id="XP_022666731.1">
    <property type="nucleotide sequence ID" value="XM_022810996.1"/>
</dbReference>
<evidence type="ECO:0000313" key="4">
    <source>
        <dbReference type="Proteomes" id="UP000594260"/>
    </source>
</evidence>
<dbReference type="FunCoup" id="A0A7M7MCR3">
    <property type="interactions" value="88"/>
</dbReference>
<dbReference type="GO" id="GO:0006606">
    <property type="term" value="P:protein import into nucleus"/>
    <property type="evidence" value="ECO:0007669"/>
    <property type="project" value="TreeGrafter"/>
</dbReference>
<dbReference type="Pfam" id="PF25567">
    <property type="entry name" value="TPR_SYO1"/>
    <property type="match status" value="1"/>
</dbReference>
<dbReference type="InterPro" id="IPR011989">
    <property type="entry name" value="ARM-like"/>
</dbReference>
<dbReference type="InterPro" id="IPR057990">
    <property type="entry name" value="TPR_SYO1"/>
</dbReference>
<dbReference type="Proteomes" id="UP000594260">
    <property type="component" value="Unplaced"/>
</dbReference>
<dbReference type="InParanoid" id="A0A7M7MCR3"/>
<feature type="domain" description="SYO1-like TPR repeats" evidence="2">
    <location>
        <begin position="396"/>
        <end position="649"/>
    </location>
</feature>
<organism evidence="3 4">
    <name type="scientific">Varroa destructor</name>
    <name type="common">Honeybee mite</name>
    <dbReference type="NCBI Taxonomy" id="109461"/>
    <lineage>
        <taxon>Eukaryota</taxon>
        <taxon>Metazoa</taxon>
        <taxon>Ecdysozoa</taxon>
        <taxon>Arthropoda</taxon>
        <taxon>Chelicerata</taxon>
        <taxon>Arachnida</taxon>
        <taxon>Acari</taxon>
        <taxon>Parasitiformes</taxon>
        <taxon>Mesostigmata</taxon>
        <taxon>Gamasina</taxon>
        <taxon>Dermanyssoidea</taxon>
        <taxon>Varroidae</taxon>
        <taxon>Varroa</taxon>
    </lineage>
</organism>
<dbReference type="SUPFAM" id="SSF48371">
    <property type="entry name" value="ARM repeat"/>
    <property type="match status" value="2"/>
</dbReference>
<accession>A0A7M7MCR3</accession>
<dbReference type="KEGG" id="vde:111252696"/>
<sequence length="653" mass="71473">MWTVAARTFLKNKNDNHDCGSVCLQMGKERVRRRHRFNPMAVGNKTSNEGSTSVLGSVIISRTTAPSCDSIENLVSGLKSTVVVKRASAAAVLVGLADDMTSRHETLRPEVIRAAAPLLLDDAVQVRCCIASWLREVSQAGPDVCGALVQASVLDHLALVLQELTRSGSFCSLEPRQSAILLDLLNVLTNLCENCEQAVEIVTCDRFISALFLLLRGGVDRVSVAAGQCLLTVTEDNPALESMAASEMGTLESILRNPSRTPAYLLLKATVAGIMHNLAAPTAFLPLLVDSAKAALEHEIATQISSVMLSVSRLLEVRKGRDLDIENIQDMEQEVDSSLIEVCETLQAKKTALELLVNLCCTNDEEDKWDNIDEDDEDAMSIHSSSTTGFRESISPEIQTAISSTQLLSAVFNHIGPLDTAILVVFREYKPARQIERDVHAVRCRALLCIDNLAQSFDMSQIRDIENIQEISKKILAIAFSNHSKNQIKDVELLEAASSACRAIFEALVRTGNHNLAPALTEEELTVLCRIVLTNDASAAGRVNITRIVGTLSRLQPFLINGVGRFLIKVASQDAELRVCSEALDALIDAFADDATDAAAREIDLVNEMRSLAPRFKQMLRASPKDENKSIAFTCYNNVLRFIKYKSKRLNKS</sequence>
<dbReference type="OMA" id="ENELHAD"/>
<dbReference type="InterPro" id="IPR052616">
    <property type="entry name" value="SYO1-like"/>
</dbReference>
<dbReference type="PANTHER" id="PTHR13347">
    <property type="entry name" value="HEAT REPEAT-CONTAINING PROTEIN 3"/>
    <property type="match status" value="1"/>
</dbReference>
<dbReference type="GO" id="GO:0051082">
    <property type="term" value="F:unfolded protein binding"/>
    <property type="evidence" value="ECO:0007669"/>
    <property type="project" value="TreeGrafter"/>
</dbReference>
<protein>
    <recommendedName>
        <fullName evidence="2">SYO1-like TPR repeats domain-containing protein</fullName>
    </recommendedName>
</protein>
<dbReference type="InterPro" id="IPR016024">
    <property type="entry name" value="ARM-type_fold"/>
</dbReference>
<evidence type="ECO:0000259" key="2">
    <source>
        <dbReference type="Pfam" id="PF25567"/>
    </source>
</evidence>
<dbReference type="GO" id="GO:0042273">
    <property type="term" value="P:ribosomal large subunit biogenesis"/>
    <property type="evidence" value="ECO:0007669"/>
    <property type="project" value="TreeGrafter"/>
</dbReference>
<evidence type="ECO:0000256" key="1">
    <source>
        <dbReference type="ARBA" id="ARBA00049983"/>
    </source>
</evidence>
<name>A0A7M7MCR3_VARDE</name>
<comment type="similarity">
    <text evidence="1">Belongs to the nuclear import and ribosome assembly adapter family.</text>
</comment>
<reference evidence="3" key="1">
    <citation type="submission" date="2021-01" db="UniProtKB">
        <authorList>
            <consortium name="EnsemblMetazoa"/>
        </authorList>
    </citation>
    <scope>IDENTIFICATION</scope>
</reference>
<proteinExistence type="inferred from homology"/>
<dbReference type="Gene3D" id="1.25.10.10">
    <property type="entry name" value="Leucine-rich Repeat Variant"/>
    <property type="match status" value="1"/>
</dbReference>
<dbReference type="OrthoDB" id="288703at2759"/>
<keyword evidence="4" id="KW-1185">Reference proteome</keyword>